<dbReference type="Gene3D" id="3.40.190.10">
    <property type="entry name" value="Periplasmic binding protein-like II"/>
    <property type="match status" value="1"/>
</dbReference>
<dbReference type="GO" id="GO:0015833">
    <property type="term" value="P:peptide transport"/>
    <property type="evidence" value="ECO:0007669"/>
    <property type="project" value="TreeGrafter"/>
</dbReference>
<proteinExistence type="predicted"/>
<dbReference type="Gene3D" id="3.10.105.10">
    <property type="entry name" value="Dipeptide-binding Protein, Domain 3"/>
    <property type="match status" value="1"/>
</dbReference>
<dbReference type="InterPro" id="IPR000914">
    <property type="entry name" value="SBP_5_dom"/>
</dbReference>
<dbReference type="Pfam" id="PF00496">
    <property type="entry name" value="SBP_bac_5"/>
    <property type="match status" value="1"/>
</dbReference>
<evidence type="ECO:0000313" key="3">
    <source>
        <dbReference type="Proteomes" id="UP000265719"/>
    </source>
</evidence>
<dbReference type="InterPro" id="IPR039424">
    <property type="entry name" value="SBP_5"/>
</dbReference>
<dbReference type="GO" id="GO:1904680">
    <property type="term" value="F:peptide transmembrane transporter activity"/>
    <property type="evidence" value="ECO:0007669"/>
    <property type="project" value="TreeGrafter"/>
</dbReference>
<evidence type="ECO:0000259" key="1">
    <source>
        <dbReference type="Pfam" id="PF00496"/>
    </source>
</evidence>
<feature type="domain" description="Solute-binding protein family 5" evidence="1">
    <location>
        <begin position="6"/>
        <end position="182"/>
    </location>
</feature>
<keyword evidence="3" id="KW-1185">Reference proteome</keyword>
<dbReference type="AlphaFoldDB" id="A0AA97M695"/>
<dbReference type="KEGG" id="thao:NI17_007135"/>
<organism evidence="2 3">
    <name type="scientific">Thermobifida halotolerans</name>
    <dbReference type="NCBI Taxonomy" id="483545"/>
    <lineage>
        <taxon>Bacteria</taxon>
        <taxon>Bacillati</taxon>
        <taxon>Actinomycetota</taxon>
        <taxon>Actinomycetes</taxon>
        <taxon>Streptosporangiales</taxon>
        <taxon>Nocardiopsidaceae</taxon>
        <taxon>Thermobifida</taxon>
    </lineage>
</organism>
<dbReference type="RefSeq" id="WP_084012805.1">
    <property type="nucleotide sequence ID" value="NZ_CP063196.1"/>
</dbReference>
<dbReference type="SUPFAM" id="SSF53850">
    <property type="entry name" value="Periplasmic binding protein-like II"/>
    <property type="match status" value="1"/>
</dbReference>
<sequence length="287" mass="30821">MELYGIEDANTAAGALSSGELDVSSVEPEALEQLGGTPSIDSLSYPAIRNNLIFFDRGPGGLFADADVRRAACYAIDTDALPEIAPDLAPRVQHFSEGEPGYNPDIHGYPHDLDRAEELYEEAGSPDISAEMMAAPFNQKQIEVYTFQMAEIGMDITVQVAPPPQFFSSWSNGTYPLGLSSNDELTPYDWYKAWFAADAPGNPAGVESEELKSAADAAIAAGTSEEAEELWSEVTKIIADEALTCGHAASEETIVWNAGRVEGVTAPSQPWEPNLVDYRALRPSGGQ</sequence>
<name>A0AA97M695_9ACTN</name>
<gene>
    <name evidence="2" type="ORF">NI17_007135</name>
</gene>
<dbReference type="EMBL" id="CP063196">
    <property type="protein sequence ID" value="UOE21911.1"/>
    <property type="molecule type" value="Genomic_DNA"/>
</dbReference>
<dbReference type="PANTHER" id="PTHR30290">
    <property type="entry name" value="PERIPLASMIC BINDING COMPONENT OF ABC TRANSPORTER"/>
    <property type="match status" value="1"/>
</dbReference>
<dbReference type="Proteomes" id="UP000265719">
    <property type="component" value="Chromosome"/>
</dbReference>
<accession>A0AA97M695</accession>
<reference evidence="2" key="1">
    <citation type="submission" date="2020-10" db="EMBL/GenBank/DDBJ databases">
        <title>De novo genome project of the cellulose decomposer Thermobifida halotolerans type strain.</title>
        <authorList>
            <person name="Nagy I."/>
            <person name="Horvath B."/>
            <person name="Kukolya J."/>
            <person name="Nagy I."/>
            <person name="Orsini M."/>
        </authorList>
    </citation>
    <scope>NUCLEOTIDE SEQUENCE</scope>
    <source>
        <strain evidence="2">DSM 44931</strain>
    </source>
</reference>
<evidence type="ECO:0000313" key="2">
    <source>
        <dbReference type="EMBL" id="UOE21911.1"/>
    </source>
</evidence>
<protein>
    <recommendedName>
        <fullName evidence="1">Solute-binding protein family 5 domain-containing protein</fullName>
    </recommendedName>
</protein>